<sequence length="413" mass="47027">MQQNQTWHTEPCYEAYLEHGVPSFVECTSPAIESHVSYGSGGGNNAVNQLYDTLVSCPNVRSLSLSIRQGGCVIGNDLFAFNWKEGDVFPPLQNLTLSGYDWDAQGRNGRSNVQSWKKAMDWSQLKRLDIDLPPRSFLEAFGGQLHGLESFTLRPRWSFWGDEVTLCGFDNATDQLRKDYTSFITTLPSLRELSISGMGELLNMTPILCQHGASLERLSIHEFERDCNYATGNATWTRPFLSIPDIEEIKRSAPYLQSLTLDIYRSANRWPTATLKALSTFPNLTDLTINFDLEDPWRTKYAEHCMVREEARDEYCGVNELMRPYLNKTTVTDIFQRLRRFGGHDGAKSNIQTLTLYAGDHGRQEGGGLRIPFHYEHPKPIKFKCWVDGNGTEECNSRVGDWWDSMRYGAELD</sequence>
<evidence type="ECO:0000313" key="1">
    <source>
        <dbReference type="EMBL" id="KAJ9635202.1"/>
    </source>
</evidence>
<comment type="caution">
    <text evidence="1">The sequence shown here is derived from an EMBL/GenBank/DDBJ whole genome shotgun (WGS) entry which is preliminary data.</text>
</comment>
<evidence type="ECO:0000313" key="2">
    <source>
        <dbReference type="Proteomes" id="UP001172680"/>
    </source>
</evidence>
<organism evidence="1 2">
    <name type="scientific">Coniosporium tulheliwenetii</name>
    <dbReference type="NCBI Taxonomy" id="3383036"/>
    <lineage>
        <taxon>Eukaryota</taxon>
        <taxon>Fungi</taxon>
        <taxon>Dikarya</taxon>
        <taxon>Ascomycota</taxon>
        <taxon>Pezizomycotina</taxon>
        <taxon>Dothideomycetes</taxon>
        <taxon>Dothideomycetes incertae sedis</taxon>
        <taxon>Coniosporium</taxon>
    </lineage>
</organism>
<name>A0ACC2YIR2_9PEZI</name>
<dbReference type="Proteomes" id="UP001172680">
    <property type="component" value="Unassembled WGS sequence"/>
</dbReference>
<dbReference type="EMBL" id="JAPDRP010000028">
    <property type="protein sequence ID" value="KAJ9635202.1"/>
    <property type="molecule type" value="Genomic_DNA"/>
</dbReference>
<gene>
    <name evidence="1" type="ORF">H2199_008688</name>
</gene>
<keyword evidence="2" id="KW-1185">Reference proteome</keyword>
<reference evidence="1" key="1">
    <citation type="submission" date="2022-10" db="EMBL/GenBank/DDBJ databases">
        <title>Culturing micro-colonial fungi from biological soil crusts in the Mojave desert and describing Neophaeococcomyces mojavensis, and introducing the new genera and species Taxawa tesnikishii.</title>
        <authorList>
            <person name="Kurbessoian T."/>
            <person name="Stajich J.E."/>
        </authorList>
    </citation>
    <scope>NUCLEOTIDE SEQUENCE</scope>
    <source>
        <strain evidence="1">JES_115</strain>
    </source>
</reference>
<accession>A0ACC2YIR2</accession>
<proteinExistence type="predicted"/>
<protein>
    <submittedName>
        <fullName evidence="1">Uncharacterized protein</fullName>
    </submittedName>
</protein>